<feature type="compositionally biased region" description="Gly residues" evidence="5">
    <location>
        <begin position="593"/>
        <end position="608"/>
    </location>
</feature>
<comment type="caution">
    <text evidence="7">The sequence shown here is derived from an EMBL/GenBank/DDBJ whole genome shotgun (WGS) entry which is preliminary data.</text>
</comment>
<dbReference type="GO" id="GO:0008649">
    <property type="term" value="F:rRNA methyltransferase activity"/>
    <property type="evidence" value="ECO:0007669"/>
    <property type="project" value="TreeGrafter"/>
</dbReference>
<keyword evidence="1" id="KW-0479">Metal-binding</keyword>
<dbReference type="InterPro" id="IPR036236">
    <property type="entry name" value="Znf_C2H2_sf"/>
</dbReference>
<dbReference type="GO" id="GO:1990259">
    <property type="term" value="F:histone H2AQ104 methyltransferase activity"/>
    <property type="evidence" value="ECO:0007669"/>
    <property type="project" value="TreeGrafter"/>
</dbReference>
<dbReference type="GO" id="GO:0003723">
    <property type="term" value="F:RNA binding"/>
    <property type="evidence" value="ECO:0007669"/>
    <property type="project" value="TreeGrafter"/>
</dbReference>
<name>A0AAJ0HB08_9PEZI</name>
<feature type="compositionally biased region" description="Gly residues" evidence="5">
    <location>
        <begin position="616"/>
        <end position="629"/>
    </location>
</feature>
<dbReference type="InterPro" id="IPR018812">
    <property type="entry name" value="SAK_HAD"/>
</dbReference>
<dbReference type="Pfam" id="PF10307">
    <property type="entry name" value="HAD_SAK_1"/>
    <property type="match status" value="1"/>
</dbReference>
<evidence type="ECO:0000313" key="8">
    <source>
        <dbReference type="Proteomes" id="UP001275084"/>
    </source>
</evidence>
<feature type="region of interest" description="Disordered" evidence="5">
    <location>
        <begin position="546"/>
        <end position="741"/>
    </location>
</feature>
<dbReference type="GO" id="GO:0008270">
    <property type="term" value="F:zinc ion binding"/>
    <property type="evidence" value="ECO:0007669"/>
    <property type="project" value="UniProtKB-KW"/>
</dbReference>
<evidence type="ECO:0000256" key="5">
    <source>
        <dbReference type="SAM" id="MobiDB-lite"/>
    </source>
</evidence>
<dbReference type="Proteomes" id="UP001275084">
    <property type="component" value="Unassembled WGS sequence"/>
</dbReference>
<feature type="compositionally biased region" description="Polar residues" evidence="5">
    <location>
        <begin position="661"/>
        <end position="679"/>
    </location>
</feature>
<dbReference type="InterPro" id="IPR022755">
    <property type="entry name" value="Znf_C2H2_jaz"/>
</dbReference>
<evidence type="ECO:0000256" key="1">
    <source>
        <dbReference type="ARBA" id="ARBA00022723"/>
    </source>
</evidence>
<dbReference type="SUPFAM" id="SSF57667">
    <property type="entry name" value="beta-beta-alpha zinc fingers"/>
    <property type="match status" value="1"/>
</dbReference>
<evidence type="ECO:0000313" key="7">
    <source>
        <dbReference type="EMBL" id="KAK3346288.1"/>
    </source>
</evidence>
<protein>
    <recommendedName>
        <fullName evidence="6">C2H2-type domain-containing protein</fullName>
    </recommendedName>
</protein>
<feature type="compositionally biased region" description="Low complexity" evidence="5">
    <location>
        <begin position="680"/>
        <end position="717"/>
    </location>
</feature>
<feature type="compositionally biased region" description="Polar residues" evidence="5">
    <location>
        <begin position="643"/>
        <end position="654"/>
    </location>
</feature>
<evidence type="ECO:0000256" key="4">
    <source>
        <dbReference type="PROSITE-ProRule" id="PRU00042"/>
    </source>
</evidence>
<reference evidence="7" key="2">
    <citation type="submission" date="2023-06" db="EMBL/GenBank/DDBJ databases">
        <authorList>
            <consortium name="Lawrence Berkeley National Laboratory"/>
            <person name="Haridas S."/>
            <person name="Hensen N."/>
            <person name="Bonometti L."/>
            <person name="Westerberg I."/>
            <person name="Brannstrom I.O."/>
            <person name="Guillou S."/>
            <person name="Cros-Aarteil S."/>
            <person name="Calhoun S."/>
            <person name="Kuo A."/>
            <person name="Mondo S."/>
            <person name="Pangilinan J."/>
            <person name="Riley R."/>
            <person name="Labutti K."/>
            <person name="Andreopoulos B."/>
            <person name="Lipzen A."/>
            <person name="Chen C."/>
            <person name="Yanf M."/>
            <person name="Daum C."/>
            <person name="Ng V."/>
            <person name="Clum A."/>
            <person name="Steindorff A."/>
            <person name="Ohm R."/>
            <person name="Martin F."/>
            <person name="Silar P."/>
            <person name="Natvig D."/>
            <person name="Lalanne C."/>
            <person name="Gautier V."/>
            <person name="Ament-Velasquez S.L."/>
            <person name="Kruys A."/>
            <person name="Hutchinson M.I."/>
            <person name="Powell A.J."/>
            <person name="Barry K."/>
            <person name="Miller A.N."/>
            <person name="Grigoriev I.V."/>
            <person name="Debuchy R."/>
            <person name="Gladieux P."/>
            <person name="Thoren M.H."/>
            <person name="Johannesson H."/>
        </authorList>
    </citation>
    <scope>NUCLEOTIDE SEQUENCE</scope>
    <source>
        <strain evidence="7">CBS 955.72</strain>
    </source>
</reference>
<organism evidence="7 8">
    <name type="scientific">Lasiosphaeria hispida</name>
    <dbReference type="NCBI Taxonomy" id="260671"/>
    <lineage>
        <taxon>Eukaryota</taxon>
        <taxon>Fungi</taxon>
        <taxon>Dikarya</taxon>
        <taxon>Ascomycota</taxon>
        <taxon>Pezizomycotina</taxon>
        <taxon>Sordariomycetes</taxon>
        <taxon>Sordariomycetidae</taxon>
        <taxon>Sordariales</taxon>
        <taxon>Lasiosphaeriaceae</taxon>
        <taxon>Lasiosphaeria</taxon>
    </lineage>
</organism>
<feature type="domain" description="C2H2-type" evidence="6">
    <location>
        <begin position="51"/>
        <end position="80"/>
    </location>
</feature>
<dbReference type="PANTHER" id="PTHR10335:SF23">
    <property type="entry name" value="OB FOLD-CONTAINING PROTEIN, NUCLEIC ACID BINDING"/>
    <property type="match status" value="1"/>
</dbReference>
<dbReference type="InterPro" id="IPR013087">
    <property type="entry name" value="Znf_C2H2_type"/>
</dbReference>
<dbReference type="Gene3D" id="3.30.160.60">
    <property type="entry name" value="Classic Zinc Finger"/>
    <property type="match status" value="1"/>
</dbReference>
<dbReference type="PROSITE" id="PS00028">
    <property type="entry name" value="ZINC_FINGER_C2H2_1"/>
    <property type="match status" value="1"/>
</dbReference>
<proteinExistence type="predicted"/>
<feature type="compositionally biased region" description="Gly residues" evidence="5">
    <location>
        <begin position="718"/>
        <end position="734"/>
    </location>
</feature>
<dbReference type="PROSITE" id="PS50157">
    <property type="entry name" value="ZINC_FINGER_C2H2_2"/>
    <property type="match status" value="1"/>
</dbReference>
<dbReference type="GO" id="GO:0032040">
    <property type="term" value="C:small-subunit processome"/>
    <property type="evidence" value="ECO:0007669"/>
    <property type="project" value="TreeGrafter"/>
</dbReference>
<gene>
    <name evidence="7" type="ORF">B0T25DRAFT_583505</name>
</gene>
<keyword evidence="8" id="KW-1185">Reference proteome</keyword>
<evidence type="ECO:0000256" key="2">
    <source>
        <dbReference type="ARBA" id="ARBA00022771"/>
    </source>
</evidence>
<dbReference type="AlphaFoldDB" id="A0AAJ0HB08"/>
<evidence type="ECO:0000259" key="6">
    <source>
        <dbReference type="PROSITE" id="PS50157"/>
    </source>
</evidence>
<dbReference type="Pfam" id="PF12171">
    <property type="entry name" value="zf-C2H2_jaz"/>
    <property type="match status" value="1"/>
</dbReference>
<dbReference type="GO" id="GO:0031428">
    <property type="term" value="C:box C/D methylation guide snoRNP complex"/>
    <property type="evidence" value="ECO:0007669"/>
    <property type="project" value="TreeGrafter"/>
</dbReference>
<dbReference type="PANTHER" id="PTHR10335">
    <property type="entry name" value="RRNA 2-O-METHYLTRANSFERASE FIBRILLARIN"/>
    <property type="match status" value="1"/>
</dbReference>
<sequence length="741" mass="82717">MGVTPSTRTKTKTRRHLRDIDQIKADLTSPRHLELFKLTKAPEDLPGLGQHYCIECSKWFATEPDLTVHQKGKPHRRSNRQIVSVAQSLASALRRRGSLCLMFAAAHLKRITNLSRRAMGTTAYSAYAAQNGSADGVHTVTAVGRWSILNKQLPAADKIKAIHIYDFDNTLFKTPLPNPKIWNGPTIGTLANPDAFVNGGWWHDSRILAATGEGHVKEETRAWNGWWNEKIVELIQLSMEQKDALCVLLTGRSESGFSDLIKRMVTSKNLDFDLISLKPAVGPSNQRFASTMNFKQMFLTALMETYKHTEEIRIYEDRPKHVKSFRDFLTDYNKKQNGIGGQRTRGPITGEVIQVADIATNLDPVMEVAEVQHLINDHNAALSKRKRGVRGERLMIKKTVFYTGYLINTPDTKRLLSLAQIPHNLPDTELKYHANNIMICPRPCPTSILEKVGGMGSKMKWEVTGTACFENNIWAACLKPVPSTAKFHTDNPSPLVVLALRKGARPVDAGKIQNWQPVPPEKAFVFETVVGEKVLLRIEAEDPGEGEYESLFPHKGSKRKHTAGDEDFRSRTGHPHPTGPRNDQRNFHQPNHGGRGGQNQGRFRGGNSGSNRGFRGQRGGAPKGRGGRGGGHHYKSLDDMGTRENQGGFMQQVSYEDDPQRNFNPPTQPAQHNANQGYHSQGQNQAPSYQQQQPQQQYGNWPQQQQQQQQSQQRGQQQGRGGGNGNGNGNGNGYGDMNNFY</sequence>
<keyword evidence="3" id="KW-0862">Zinc</keyword>
<dbReference type="GO" id="GO:0000494">
    <property type="term" value="P:box C/D sno(s)RNA 3'-end processing"/>
    <property type="evidence" value="ECO:0007669"/>
    <property type="project" value="TreeGrafter"/>
</dbReference>
<dbReference type="EMBL" id="JAUIQD010000006">
    <property type="protein sequence ID" value="KAK3346288.1"/>
    <property type="molecule type" value="Genomic_DNA"/>
</dbReference>
<evidence type="ECO:0000256" key="3">
    <source>
        <dbReference type="ARBA" id="ARBA00022833"/>
    </source>
</evidence>
<accession>A0AAJ0HB08</accession>
<reference evidence="7" key="1">
    <citation type="journal article" date="2023" name="Mol. Phylogenet. Evol.">
        <title>Genome-scale phylogeny and comparative genomics of the fungal order Sordariales.</title>
        <authorList>
            <person name="Hensen N."/>
            <person name="Bonometti L."/>
            <person name="Westerberg I."/>
            <person name="Brannstrom I.O."/>
            <person name="Guillou S."/>
            <person name="Cros-Aarteil S."/>
            <person name="Calhoun S."/>
            <person name="Haridas S."/>
            <person name="Kuo A."/>
            <person name="Mondo S."/>
            <person name="Pangilinan J."/>
            <person name="Riley R."/>
            <person name="LaButti K."/>
            <person name="Andreopoulos B."/>
            <person name="Lipzen A."/>
            <person name="Chen C."/>
            <person name="Yan M."/>
            <person name="Daum C."/>
            <person name="Ng V."/>
            <person name="Clum A."/>
            <person name="Steindorff A."/>
            <person name="Ohm R.A."/>
            <person name="Martin F."/>
            <person name="Silar P."/>
            <person name="Natvig D.O."/>
            <person name="Lalanne C."/>
            <person name="Gautier V."/>
            <person name="Ament-Velasquez S.L."/>
            <person name="Kruys A."/>
            <person name="Hutchinson M.I."/>
            <person name="Powell A.J."/>
            <person name="Barry K."/>
            <person name="Miller A.N."/>
            <person name="Grigoriev I.V."/>
            <person name="Debuchy R."/>
            <person name="Gladieux P."/>
            <person name="Hiltunen Thoren M."/>
            <person name="Johannesson H."/>
        </authorList>
    </citation>
    <scope>NUCLEOTIDE SEQUENCE</scope>
    <source>
        <strain evidence="7">CBS 955.72</strain>
    </source>
</reference>
<keyword evidence="2 4" id="KW-0863">Zinc-finger</keyword>